<proteinExistence type="predicted"/>
<dbReference type="InterPro" id="IPR036388">
    <property type="entry name" value="WH-like_DNA-bd_sf"/>
</dbReference>
<comment type="caution">
    <text evidence="5">The sequence shown here is derived from an EMBL/GenBank/DDBJ whole genome shotgun (WGS) entry which is preliminary data.</text>
</comment>
<evidence type="ECO:0000259" key="4">
    <source>
        <dbReference type="PROSITE" id="PS50956"/>
    </source>
</evidence>
<evidence type="ECO:0000256" key="1">
    <source>
        <dbReference type="ARBA" id="ARBA00023015"/>
    </source>
</evidence>
<keyword evidence="1" id="KW-0805">Transcription regulation</keyword>
<feature type="domain" description="HTH asnC-type" evidence="4">
    <location>
        <begin position="3"/>
        <end position="64"/>
    </location>
</feature>
<dbReference type="Gene3D" id="1.10.10.10">
    <property type="entry name" value="Winged helix-like DNA-binding domain superfamily/Winged helix DNA-binding domain"/>
    <property type="match status" value="1"/>
</dbReference>
<reference evidence="5 6" key="1">
    <citation type="submission" date="2024-01" db="EMBL/GenBank/DDBJ databases">
        <title>Hyphobacterium bacterium isolated from marine sediment.</title>
        <authorList>
            <person name="Zhao S."/>
        </authorList>
    </citation>
    <scope>NUCLEOTIDE SEQUENCE [LARGE SCALE GENOMIC DNA]</scope>
    <source>
        <strain evidence="6">HN65</strain>
    </source>
</reference>
<dbReference type="SUPFAM" id="SSF46785">
    <property type="entry name" value="Winged helix' DNA-binding domain"/>
    <property type="match status" value="1"/>
</dbReference>
<evidence type="ECO:0000256" key="3">
    <source>
        <dbReference type="ARBA" id="ARBA00023163"/>
    </source>
</evidence>
<dbReference type="CDD" id="cd00090">
    <property type="entry name" value="HTH_ARSR"/>
    <property type="match status" value="1"/>
</dbReference>
<organism evidence="5 6">
    <name type="scientific">Hyphobacterium lacteum</name>
    <dbReference type="NCBI Taxonomy" id="3116575"/>
    <lineage>
        <taxon>Bacteria</taxon>
        <taxon>Pseudomonadati</taxon>
        <taxon>Pseudomonadota</taxon>
        <taxon>Alphaproteobacteria</taxon>
        <taxon>Maricaulales</taxon>
        <taxon>Maricaulaceae</taxon>
        <taxon>Hyphobacterium</taxon>
    </lineage>
</organism>
<dbReference type="InterPro" id="IPR011008">
    <property type="entry name" value="Dimeric_a/b-barrel"/>
</dbReference>
<dbReference type="SMART" id="SM00344">
    <property type="entry name" value="HTH_ASNC"/>
    <property type="match status" value="1"/>
</dbReference>
<gene>
    <name evidence="5" type="ORF">V0U79_07075</name>
</gene>
<dbReference type="PROSITE" id="PS50956">
    <property type="entry name" value="HTH_ASNC_2"/>
    <property type="match status" value="1"/>
</dbReference>
<keyword evidence="3" id="KW-0804">Transcription</keyword>
<name>A0ABU7LS18_9PROT</name>
<dbReference type="SUPFAM" id="SSF54909">
    <property type="entry name" value="Dimeric alpha+beta barrel"/>
    <property type="match status" value="1"/>
</dbReference>
<protein>
    <submittedName>
        <fullName evidence="5">Lrp/AsnC family transcriptional regulator</fullName>
    </submittedName>
</protein>
<dbReference type="InterPro" id="IPR019888">
    <property type="entry name" value="Tscrpt_reg_AsnC-like"/>
</dbReference>
<dbReference type="PRINTS" id="PR00033">
    <property type="entry name" value="HTHASNC"/>
</dbReference>
<keyword evidence="2" id="KW-0238">DNA-binding</keyword>
<dbReference type="RefSeq" id="WP_330198783.1">
    <property type="nucleotide sequence ID" value="NZ_JAZDRP010000003.1"/>
</dbReference>
<dbReference type="PANTHER" id="PTHR30154">
    <property type="entry name" value="LEUCINE-RESPONSIVE REGULATORY PROTEIN"/>
    <property type="match status" value="1"/>
</dbReference>
<dbReference type="Pfam" id="PF13412">
    <property type="entry name" value="HTH_24"/>
    <property type="match status" value="1"/>
</dbReference>
<dbReference type="InterPro" id="IPR036390">
    <property type="entry name" value="WH_DNA-bd_sf"/>
</dbReference>
<accession>A0ABU7LS18</accession>
<dbReference type="InterPro" id="IPR019887">
    <property type="entry name" value="Tscrpt_reg_AsnC/Lrp_C"/>
</dbReference>
<dbReference type="InterPro" id="IPR000485">
    <property type="entry name" value="AsnC-type_HTH_dom"/>
</dbReference>
<dbReference type="EMBL" id="JAZDRP010000003">
    <property type="protein sequence ID" value="MEE2526124.1"/>
    <property type="molecule type" value="Genomic_DNA"/>
</dbReference>
<dbReference type="PANTHER" id="PTHR30154:SF17">
    <property type="entry name" value="DNA-BINDING TRANSCRIPTIONAL ACTIVATOR DECR"/>
    <property type="match status" value="1"/>
</dbReference>
<dbReference type="InterPro" id="IPR019885">
    <property type="entry name" value="Tscrpt_reg_HTH_AsnC-type_CS"/>
</dbReference>
<dbReference type="PROSITE" id="PS00519">
    <property type="entry name" value="HTH_ASNC_1"/>
    <property type="match status" value="1"/>
</dbReference>
<dbReference type="Gene3D" id="3.30.70.920">
    <property type="match status" value="1"/>
</dbReference>
<keyword evidence="6" id="KW-1185">Reference proteome</keyword>
<dbReference type="Pfam" id="PF01037">
    <property type="entry name" value="AsnC_trans_reg"/>
    <property type="match status" value="1"/>
</dbReference>
<evidence type="ECO:0000313" key="5">
    <source>
        <dbReference type="EMBL" id="MEE2526124.1"/>
    </source>
</evidence>
<evidence type="ECO:0000313" key="6">
    <source>
        <dbReference type="Proteomes" id="UP001354971"/>
    </source>
</evidence>
<dbReference type="InterPro" id="IPR011991">
    <property type="entry name" value="ArsR-like_HTH"/>
</dbReference>
<evidence type="ECO:0000256" key="2">
    <source>
        <dbReference type="ARBA" id="ARBA00023125"/>
    </source>
</evidence>
<sequence length="167" mass="18576">MKLDEIDTNILAALQADAGLSVAEVAEKVGLTASPCWRRIRNLEDTGIIRKRMAVLDHQKIGLNFEALVMVKIMPPSRENHQKFMDWVQDVPEVVTTVTITGGFDYVMHVMTPDMTAYNNFIGNRLLATGVVGENSSHVILKRVKDNNGVPLDHLLKGGRLHVEADF</sequence>
<dbReference type="Proteomes" id="UP001354971">
    <property type="component" value="Unassembled WGS sequence"/>
</dbReference>